<proteinExistence type="predicted"/>
<evidence type="ECO:0000259" key="2">
    <source>
        <dbReference type="Pfam" id="PF10979"/>
    </source>
</evidence>
<accession>A0A6N6VZA1</accession>
<evidence type="ECO:0000313" key="5">
    <source>
        <dbReference type="Proteomes" id="UP000437748"/>
    </source>
</evidence>
<evidence type="ECO:0000259" key="1">
    <source>
        <dbReference type="Pfam" id="PF10263"/>
    </source>
</evidence>
<dbReference type="Gene3D" id="3.30.2010.10">
    <property type="entry name" value="Metalloproteases ('zincins'), catalytic domain"/>
    <property type="match status" value="1"/>
</dbReference>
<feature type="domain" description="DUF2786" evidence="2">
    <location>
        <begin position="153"/>
        <end position="188"/>
    </location>
</feature>
<dbReference type="InterPro" id="IPR006640">
    <property type="entry name" value="SprT-like_domain"/>
</dbReference>
<dbReference type="Pfam" id="PF10263">
    <property type="entry name" value="SprT-like"/>
    <property type="match status" value="1"/>
</dbReference>
<feature type="domain" description="DUF7168" evidence="3">
    <location>
        <begin position="216"/>
        <end position="308"/>
    </location>
</feature>
<dbReference type="InterPro" id="IPR024498">
    <property type="entry name" value="DUF2786"/>
</dbReference>
<dbReference type="GO" id="GO:0006950">
    <property type="term" value="P:response to stress"/>
    <property type="evidence" value="ECO:0007669"/>
    <property type="project" value="UniProtKB-ARBA"/>
</dbReference>
<protein>
    <submittedName>
        <fullName evidence="4">DUF2786 domain-containing protein</fullName>
    </submittedName>
</protein>
<dbReference type="AlphaFoldDB" id="A0A6N6VZA1"/>
<sequence>MLIKIVNILLVIRGFMKFDNILKEMFSRVIFQLYKEYDHICYQYKLKLKKPMIIIEDLSATWGTWNSQNKIITLSSKLISDYSWDIVLNILKHEMAHQIVSEIFLVNENHGIYFHKACDLIALPKDYRKSTLNMEDKISHWKNSNFEVEDQNILRKVEKLLSLAQSANENESLLAMEKVQEIYSKYNIKRIQDNINSEYCTLIINFKKKVVPSTYIYISSLIQSHYFVNVIYSDLYDPLSDESHKIIEIIGTKQNVLMAEFVFYFLKERINSLWENYQKINSVPNRYKLSYQKGILDGFQNKLNKIQSDKVKNLNSNEMSKNKIMLILQNEDLKLNSFTKNLFPKLTKKGATSNKVYTSYFDEGKNEGKKIILNKPMNESTNKNNLLKLLI</sequence>
<keyword evidence="5" id="KW-1185">Reference proteome</keyword>
<feature type="domain" description="SprT-like" evidence="1">
    <location>
        <begin position="32"/>
        <end position="121"/>
    </location>
</feature>
<organism evidence="4 5">
    <name type="scientific">Silvanigrella paludirubra</name>
    <dbReference type="NCBI Taxonomy" id="2499159"/>
    <lineage>
        <taxon>Bacteria</taxon>
        <taxon>Pseudomonadati</taxon>
        <taxon>Bdellovibrionota</taxon>
        <taxon>Oligoflexia</taxon>
        <taxon>Silvanigrellales</taxon>
        <taxon>Silvanigrellaceae</taxon>
        <taxon>Silvanigrella</taxon>
    </lineage>
</organism>
<dbReference type="EMBL" id="WFLM01000001">
    <property type="protein sequence ID" value="KAB8040592.1"/>
    <property type="molecule type" value="Genomic_DNA"/>
</dbReference>
<comment type="caution">
    <text evidence="4">The sequence shown here is derived from an EMBL/GenBank/DDBJ whole genome shotgun (WGS) entry which is preliminary data.</text>
</comment>
<evidence type="ECO:0000259" key="3">
    <source>
        <dbReference type="Pfam" id="PF23771"/>
    </source>
</evidence>
<dbReference type="Pfam" id="PF23771">
    <property type="entry name" value="DUF7168"/>
    <property type="match status" value="1"/>
</dbReference>
<dbReference type="Proteomes" id="UP000437748">
    <property type="component" value="Unassembled WGS sequence"/>
</dbReference>
<gene>
    <name evidence="4" type="ORF">GCL60_01340</name>
</gene>
<dbReference type="Pfam" id="PF10979">
    <property type="entry name" value="DUF2786"/>
    <property type="match status" value="1"/>
</dbReference>
<evidence type="ECO:0000313" key="4">
    <source>
        <dbReference type="EMBL" id="KAB8040592.1"/>
    </source>
</evidence>
<name>A0A6N6VZA1_9BACT</name>
<reference evidence="4 5" key="1">
    <citation type="submission" date="2019-10" db="EMBL/GenBank/DDBJ databases">
        <title>New species of Slilvanegrellaceae.</title>
        <authorList>
            <person name="Pitt A."/>
            <person name="Hahn M.W."/>
        </authorList>
    </citation>
    <scope>NUCLEOTIDE SEQUENCE [LARGE SCALE GENOMIC DNA]</scope>
    <source>
        <strain evidence="4 5">SP-Ram-0.45-NSY-1</strain>
    </source>
</reference>
<dbReference type="InterPro" id="IPR055592">
    <property type="entry name" value="DUF7168"/>
</dbReference>